<dbReference type="AlphaFoldDB" id="A0A444Z3A6"/>
<comment type="caution">
    <text evidence="4">The sequence shown here is derived from an EMBL/GenBank/DDBJ whole genome shotgun (WGS) entry which is preliminary data.</text>
</comment>
<accession>A0A444Z3A6</accession>
<keyword evidence="3" id="KW-0812">Transmembrane</keyword>
<dbReference type="PANTHER" id="PTHR33144">
    <property type="entry name" value="OS10G0409366 PROTEIN-RELATED"/>
    <property type="match status" value="1"/>
</dbReference>
<feature type="region of interest" description="Disordered" evidence="2">
    <location>
        <begin position="74"/>
        <end position="116"/>
    </location>
</feature>
<evidence type="ECO:0000256" key="3">
    <source>
        <dbReference type="SAM" id="Phobius"/>
    </source>
</evidence>
<feature type="compositionally biased region" description="Pro residues" evidence="2">
    <location>
        <begin position="29"/>
        <end position="40"/>
    </location>
</feature>
<evidence type="ECO:0000313" key="5">
    <source>
        <dbReference type="Proteomes" id="UP000289738"/>
    </source>
</evidence>
<evidence type="ECO:0008006" key="6">
    <source>
        <dbReference type="Google" id="ProtNLM"/>
    </source>
</evidence>
<feature type="compositionally biased region" description="Low complexity" evidence="2">
    <location>
        <begin position="41"/>
        <end position="59"/>
    </location>
</feature>
<keyword evidence="3" id="KW-0472">Membrane</keyword>
<feature type="compositionally biased region" description="Low complexity" evidence="2">
    <location>
        <begin position="16"/>
        <end position="28"/>
    </location>
</feature>
<organism evidence="4 5">
    <name type="scientific">Arachis hypogaea</name>
    <name type="common">Peanut</name>
    <dbReference type="NCBI Taxonomy" id="3818"/>
    <lineage>
        <taxon>Eukaryota</taxon>
        <taxon>Viridiplantae</taxon>
        <taxon>Streptophyta</taxon>
        <taxon>Embryophyta</taxon>
        <taxon>Tracheophyta</taxon>
        <taxon>Spermatophyta</taxon>
        <taxon>Magnoliopsida</taxon>
        <taxon>eudicotyledons</taxon>
        <taxon>Gunneridae</taxon>
        <taxon>Pentapetalae</taxon>
        <taxon>rosids</taxon>
        <taxon>fabids</taxon>
        <taxon>Fabales</taxon>
        <taxon>Fabaceae</taxon>
        <taxon>Papilionoideae</taxon>
        <taxon>50 kb inversion clade</taxon>
        <taxon>dalbergioids sensu lato</taxon>
        <taxon>Dalbergieae</taxon>
        <taxon>Pterocarpus clade</taxon>
        <taxon>Arachis</taxon>
    </lineage>
</organism>
<proteinExistence type="predicted"/>
<keyword evidence="5" id="KW-1185">Reference proteome</keyword>
<sequence>MATRRLTRAAASGYTPRAPATAPAARAPTPAPAPAAPAAPIPASVAPAAPAASVPAPAAPAALADPAPALAAHAAPAPAPASSVPAPADTTSAPPTAPIDRRIGKRGPSRGIATNRVIKTKTNGKLELPISLENLAPNGIHADLFASEVGIVTRQNAPLDVEKWSQVGDDVKQKICDIVLEKFDIADTQVMRNMILAKANICYRSWRSRLCEHYELYQIDEERLQNPPNNVLPETWETLEKSLRNKDNRKHHIVPHIVGRKTFQVVRRDRINSLKVLIWSSIFCYVMFALNYMLYFTLPKNLQRHPRTGVEPDIQELWQITHQKSNGEWVNEKAKQIDDDISTMLDDSYDLENPLTPNEAFLIVRGDKSGASYGIKASKSKLRIQAQLQEAMQDREELTKEINVLKEKLEEQRTRQEEELAQMKAQLEAQQAIVNSLIARFDNETN</sequence>
<feature type="transmembrane region" description="Helical" evidence="3">
    <location>
        <begin position="276"/>
        <end position="298"/>
    </location>
</feature>
<evidence type="ECO:0000256" key="1">
    <source>
        <dbReference type="SAM" id="Coils"/>
    </source>
</evidence>
<name>A0A444Z3A6_ARAHY</name>
<dbReference type="STRING" id="3818.A0A444Z3A6"/>
<evidence type="ECO:0000256" key="2">
    <source>
        <dbReference type="SAM" id="MobiDB-lite"/>
    </source>
</evidence>
<evidence type="ECO:0000313" key="4">
    <source>
        <dbReference type="EMBL" id="RYR08662.1"/>
    </source>
</evidence>
<gene>
    <name evidence="4" type="ORF">Ahy_B05g076461</name>
</gene>
<reference evidence="4 5" key="1">
    <citation type="submission" date="2019-01" db="EMBL/GenBank/DDBJ databases">
        <title>Sequencing of cultivated peanut Arachis hypogaea provides insights into genome evolution and oil improvement.</title>
        <authorList>
            <person name="Chen X."/>
        </authorList>
    </citation>
    <scope>NUCLEOTIDE SEQUENCE [LARGE SCALE GENOMIC DNA]</scope>
    <source>
        <strain evidence="5">cv. Fuhuasheng</strain>
        <tissue evidence="4">Leaves</tissue>
    </source>
</reference>
<feature type="region of interest" description="Disordered" evidence="2">
    <location>
        <begin position="1"/>
        <end position="59"/>
    </location>
</feature>
<feature type="compositionally biased region" description="Low complexity" evidence="2">
    <location>
        <begin position="74"/>
        <end position="94"/>
    </location>
</feature>
<dbReference type="PANTHER" id="PTHR33144:SF50">
    <property type="entry name" value="OS03G0714750 PROTEIN"/>
    <property type="match status" value="1"/>
</dbReference>
<keyword evidence="3" id="KW-1133">Transmembrane helix</keyword>
<keyword evidence="1" id="KW-0175">Coiled coil</keyword>
<dbReference type="Proteomes" id="UP000289738">
    <property type="component" value="Chromosome B05"/>
</dbReference>
<feature type="coiled-coil region" evidence="1">
    <location>
        <begin position="381"/>
        <end position="440"/>
    </location>
</feature>
<dbReference type="EMBL" id="SDMP01000015">
    <property type="protein sequence ID" value="RYR08662.1"/>
    <property type="molecule type" value="Genomic_DNA"/>
</dbReference>
<protein>
    <recommendedName>
        <fullName evidence="6">Transposase Tnp1/En/Spm-like domain-containing protein</fullName>
    </recommendedName>
</protein>